<reference evidence="1 2" key="1">
    <citation type="submission" date="2023-07" db="EMBL/GenBank/DDBJ databases">
        <title>Genomic Encyclopedia of Type Strains, Phase IV (KMG-IV): sequencing the most valuable type-strain genomes for metagenomic binning, comparative biology and taxonomic classification.</title>
        <authorList>
            <person name="Goeker M."/>
        </authorList>
    </citation>
    <scope>NUCLEOTIDE SEQUENCE [LARGE SCALE GENOMIC DNA]</scope>
    <source>
        <strain evidence="1 2">DSM 23837</strain>
    </source>
</reference>
<protein>
    <submittedName>
        <fullName evidence="1">Uncharacterized protein</fullName>
    </submittedName>
</protein>
<proteinExistence type="predicted"/>
<evidence type="ECO:0000313" key="1">
    <source>
        <dbReference type="EMBL" id="MDQ0177812.1"/>
    </source>
</evidence>
<name>A0ABT9WY51_9BACI</name>
<dbReference type="RefSeq" id="WP_307232138.1">
    <property type="nucleotide sequence ID" value="NZ_JAUSTT010000027.1"/>
</dbReference>
<accession>A0ABT9WY51</accession>
<keyword evidence="2" id="KW-1185">Reference proteome</keyword>
<organism evidence="1 2">
    <name type="scientific">Bacillus chungangensis</name>
    <dbReference type="NCBI Taxonomy" id="587633"/>
    <lineage>
        <taxon>Bacteria</taxon>
        <taxon>Bacillati</taxon>
        <taxon>Bacillota</taxon>
        <taxon>Bacilli</taxon>
        <taxon>Bacillales</taxon>
        <taxon>Bacillaceae</taxon>
        <taxon>Bacillus</taxon>
    </lineage>
</organism>
<dbReference type="EMBL" id="JAUSTT010000027">
    <property type="protein sequence ID" value="MDQ0177812.1"/>
    <property type="molecule type" value="Genomic_DNA"/>
</dbReference>
<gene>
    <name evidence="1" type="ORF">J2S08_003693</name>
</gene>
<evidence type="ECO:0000313" key="2">
    <source>
        <dbReference type="Proteomes" id="UP001223586"/>
    </source>
</evidence>
<comment type="caution">
    <text evidence="1">The sequence shown here is derived from an EMBL/GenBank/DDBJ whole genome shotgun (WGS) entry which is preliminary data.</text>
</comment>
<sequence length="48" mass="5781">MSNQPHYEEEIKVNNDNIFSSVTEEEKIIENKTKSEKMRYKNADNIYE</sequence>
<dbReference type="Proteomes" id="UP001223586">
    <property type="component" value="Unassembled WGS sequence"/>
</dbReference>